<organism evidence="1 2">
    <name type="scientific">Campylobacter avium LMG 24591</name>
    <dbReference type="NCBI Taxonomy" id="522484"/>
    <lineage>
        <taxon>Bacteria</taxon>
        <taxon>Pseudomonadati</taxon>
        <taxon>Campylobacterota</taxon>
        <taxon>Epsilonproteobacteria</taxon>
        <taxon>Campylobacterales</taxon>
        <taxon>Campylobacteraceae</taxon>
        <taxon>Campylobacter</taxon>
    </lineage>
</organism>
<dbReference type="Proteomes" id="UP000201169">
    <property type="component" value="Chromosome"/>
</dbReference>
<dbReference type="RefSeq" id="WP_148131221.1">
    <property type="nucleotide sequence ID" value="NZ_CP022347.1"/>
</dbReference>
<protein>
    <submittedName>
        <fullName evidence="1">Uncharacterized protein</fullName>
    </submittedName>
</protein>
<dbReference type="AlphaFoldDB" id="A0A222MXJ1"/>
<name>A0A222MXJ1_9BACT</name>
<evidence type="ECO:0000313" key="1">
    <source>
        <dbReference type="EMBL" id="ASQ30737.1"/>
    </source>
</evidence>
<keyword evidence="2" id="KW-1185">Reference proteome</keyword>
<dbReference type="KEGG" id="cavi:CAV_1098"/>
<proteinExistence type="predicted"/>
<reference evidence="1 2" key="1">
    <citation type="submission" date="2017-07" db="EMBL/GenBank/DDBJ databases">
        <title>Analysis of two Campylobacter avium genomes and identification of a novel hippuricase gene.</title>
        <authorList>
            <person name="Miller W.G."/>
            <person name="Chapman M.H."/>
            <person name="Yee E."/>
            <person name="Revez J."/>
            <person name="Bono J.L."/>
            <person name="Rossi M."/>
        </authorList>
    </citation>
    <scope>NUCLEOTIDE SEQUENCE [LARGE SCALE GENOMIC DNA]</scope>
    <source>
        <strain evidence="1 2">LMG 24591</strain>
    </source>
</reference>
<accession>A0A222MXJ1</accession>
<gene>
    <name evidence="1" type="ORF">CAV_1098</name>
</gene>
<dbReference type="EMBL" id="CP022347">
    <property type="protein sequence ID" value="ASQ30737.1"/>
    <property type="molecule type" value="Genomic_DNA"/>
</dbReference>
<evidence type="ECO:0000313" key="2">
    <source>
        <dbReference type="Proteomes" id="UP000201169"/>
    </source>
</evidence>
<sequence>MVGSPISYTQAQSLDGLVQKNISSASENILPNLTYQSQAIQGEKAMDMLRQEYKEKDISKEFERKNCDKNKIKKIMLELRQAGIDSER</sequence>